<dbReference type="AlphaFoldDB" id="A0A8S1Y384"/>
<reference evidence="1" key="1">
    <citation type="submission" date="2021-01" db="EMBL/GenBank/DDBJ databases">
        <authorList>
            <consortium name="Genoscope - CEA"/>
            <person name="William W."/>
        </authorList>
    </citation>
    <scope>NUCLEOTIDE SEQUENCE</scope>
</reference>
<gene>
    <name evidence="1" type="ORF">PPENT_87.1.T1430072</name>
</gene>
<evidence type="ECO:0000313" key="2">
    <source>
        <dbReference type="Proteomes" id="UP000689195"/>
    </source>
</evidence>
<name>A0A8S1Y384_9CILI</name>
<comment type="caution">
    <text evidence="1">The sequence shown here is derived from an EMBL/GenBank/DDBJ whole genome shotgun (WGS) entry which is preliminary data.</text>
</comment>
<keyword evidence="2" id="KW-1185">Reference proteome</keyword>
<evidence type="ECO:0000313" key="1">
    <source>
        <dbReference type="EMBL" id="CAD8206184.1"/>
    </source>
</evidence>
<dbReference type="Proteomes" id="UP000689195">
    <property type="component" value="Unassembled WGS sequence"/>
</dbReference>
<protein>
    <submittedName>
        <fullName evidence="1">Uncharacterized protein</fullName>
    </submittedName>
</protein>
<organism evidence="1 2">
    <name type="scientific">Paramecium pentaurelia</name>
    <dbReference type="NCBI Taxonomy" id="43138"/>
    <lineage>
        <taxon>Eukaryota</taxon>
        <taxon>Sar</taxon>
        <taxon>Alveolata</taxon>
        <taxon>Ciliophora</taxon>
        <taxon>Intramacronucleata</taxon>
        <taxon>Oligohymenophorea</taxon>
        <taxon>Peniculida</taxon>
        <taxon>Parameciidae</taxon>
        <taxon>Paramecium</taxon>
    </lineage>
</organism>
<accession>A0A8S1Y384</accession>
<sequence length="56" mass="6821">MPLLLKEQYNHKRLSQLVVRIVINLHVEYVSILHKLNQKHNPYYMLIKRIILSKKI</sequence>
<dbReference type="EMBL" id="CAJJDO010000143">
    <property type="protein sequence ID" value="CAD8206184.1"/>
    <property type="molecule type" value="Genomic_DNA"/>
</dbReference>
<proteinExistence type="predicted"/>